<keyword evidence="8" id="KW-1185">Reference proteome</keyword>
<evidence type="ECO:0000313" key="5">
    <source>
        <dbReference type="EMBL" id="OPE54676.1"/>
    </source>
</evidence>
<dbReference type="Proteomes" id="UP000191039">
    <property type="component" value="Unassembled WGS sequence"/>
</dbReference>
<dbReference type="OrthoDB" id="3460188at2"/>
<feature type="compositionally biased region" description="Pro residues" evidence="1">
    <location>
        <begin position="439"/>
        <end position="477"/>
    </location>
</feature>
<keyword evidence="2" id="KW-1133">Transmembrane helix</keyword>
<evidence type="ECO:0000313" key="8">
    <source>
        <dbReference type="Proteomes" id="UP000220340"/>
    </source>
</evidence>
<dbReference type="PANTHER" id="PTHR33371">
    <property type="entry name" value="INTERMEMBRANE PHOSPHOLIPID TRANSPORT SYSTEM BINDING PROTEIN MLAD-RELATED"/>
    <property type="match status" value="1"/>
</dbReference>
<reference evidence="5 7" key="1">
    <citation type="submission" date="2016-09" db="EMBL/GenBank/DDBJ databases">
        <title>genome sequences of unsequenced Mycobacteria.</title>
        <authorList>
            <person name="Greninger A.L."/>
            <person name="Jerome K.R."/>
            <person name="Mcnair B."/>
            <person name="Wallis C."/>
            <person name="Fang F."/>
        </authorList>
    </citation>
    <scope>NUCLEOTIDE SEQUENCE [LARGE SCALE GENOMIC DNA]</scope>
    <source>
        <strain evidence="5 7">BM1</strain>
    </source>
</reference>
<proteinExistence type="predicted"/>
<feature type="transmembrane region" description="Helical" evidence="2">
    <location>
        <begin position="12"/>
        <end position="35"/>
    </location>
</feature>
<evidence type="ECO:0000256" key="2">
    <source>
        <dbReference type="SAM" id="Phobius"/>
    </source>
</evidence>
<dbReference type="Proteomes" id="UP000220340">
    <property type="component" value="Unassembled WGS sequence"/>
</dbReference>
<feature type="domain" description="Mce/MlaD" evidence="3">
    <location>
        <begin position="43"/>
        <end position="119"/>
    </location>
</feature>
<feature type="compositionally biased region" description="Low complexity" evidence="1">
    <location>
        <begin position="423"/>
        <end position="438"/>
    </location>
</feature>
<dbReference type="Pfam" id="PF02470">
    <property type="entry name" value="MlaD"/>
    <property type="match status" value="1"/>
</dbReference>
<dbReference type="GO" id="GO:0005576">
    <property type="term" value="C:extracellular region"/>
    <property type="evidence" value="ECO:0007669"/>
    <property type="project" value="TreeGrafter"/>
</dbReference>
<dbReference type="InterPro" id="IPR052336">
    <property type="entry name" value="MlaD_Phospholipid_Transporter"/>
</dbReference>
<protein>
    <submittedName>
        <fullName evidence="5">MCE-family protein MCE3A</fullName>
    </submittedName>
</protein>
<evidence type="ECO:0000313" key="6">
    <source>
        <dbReference type="EMBL" id="PEG53034.1"/>
    </source>
</evidence>
<organism evidence="5 7">
    <name type="scientific">Mycolicibacterium diernhoferi</name>
    <dbReference type="NCBI Taxonomy" id="1801"/>
    <lineage>
        <taxon>Bacteria</taxon>
        <taxon>Bacillati</taxon>
        <taxon>Actinomycetota</taxon>
        <taxon>Actinomycetes</taxon>
        <taxon>Mycobacteriales</taxon>
        <taxon>Mycobacteriaceae</taxon>
        <taxon>Mycolicibacterium</taxon>
    </lineage>
</organism>
<dbReference type="RefSeq" id="WP_073857374.1">
    <property type="nucleotide sequence ID" value="NZ_BAAATC010000021.1"/>
</dbReference>
<dbReference type="GO" id="GO:0051701">
    <property type="term" value="P:biological process involved in interaction with host"/>
    <property type="evidence" value="ECO:0007669"/>
    <property type="project" value="TreeGrafter"/>
</dbReference>
<reference evidence="6 8" key="2">
    <citation type="submission" date="2017-10" db="EMBL/GenBank/DDBJ databases">
        <title>The new phylogeny of genus Mycobacterium.</title>
        <authorList>
            <person name="Tortoli E."/>
            <person name="Trovato A."/>
            <person name="Cirillo D.M."/>
        </authorList>
    </citation>
    <scope>NUCLEOTIDE SEQUENCE [LARGE SCALE GENOMIC DNA]</scope>
    <source>
        <strain evidence="6 8">IP141170001</strain>
    </source>
</reference>
<dbReference type="InterPro" id="IPR003399">
    <property type="entry name" value="Mce/MlaD"/>
</dbReference>
<dbReference type="EMBL" id="PDCR01000024">
    <property type="protein sequence ID" value="PEG53034.1"/>
    <property type="molecule type" value="Genomic_DNA"/>
</dbReference>
<dbReference type="Pfam" id="PF11887">
    <property type="entry name" value="Mce4_CUP1"/>
    <property type="match status" value="1"/>
</dbReference>
<feature type="region of interest" description="Disordered" evidence="1">
    <location>
        <begin position="398"/>
        <end position="477"/>
    </location>
</feature>
<comment type="caution">
    <text evidence="5">The sequence shown here is derived from an EMBL/GenBank/DDBJ whole genome shotgun (WGS) entry which is preliminary data.</text>
</comment>
<evidence type="ECO:0000256" key="1">
    <source>
        <dbReference type="SAM" id="MobiDB-lite"/>
    </source>
</evidence>
<sequence length="477" mass="49768">MNNKSLYARVHPALWSVFLVVVVTAVVLLSAGLFAGTFRTFVPVTLTSDRAGLVMESGAKVKMLGVQVGRVAGIEGGRHPVSLKLDIFPDQASAIPSNVLAEIRATTAFGAKYVELIPPEDPSPKGLVSGAVLHSRNVSTEVNTVFQSLMGVLDRIDPAKLNAVLGAFAEGVRGHGERIGEATTAANEVLLAVNPRMGQVAENFRSLSAFGDTYSAAAQDIVSTMDAASTTSVTITDKAAELDALLLSVIGFARSATEFLEPNKENFVNAVNILEPTTDLLLKYNPSYTCLLVGTKFFLDNGGYRAFGGNGRTEIADAALHFGKDPYKFPEHLPIVAAKGGPDGKPGCGSLPYTHLNFPVRQLVTNTGWGTGVDIRPNPGIGSPYWVNWLPATRAVPEPPSVRGDGPPAIGPVPYPGAPPYGAPLFGPDGAPLWAGPPHGAPPPPVPGVPNPPPPYGTGPGPNPGPPQPVSPPSVTE</sequence>
<dbReference type="AlphaFoldDB" id="A0A1Q4HBX5"/>
<accession>A0A1Q4HBX5</accession>
<evidence type="ECO:0000313" key="7">
    <source>
        <dbReference type="Proteomes" id="UP000191039"/>
    </source>
</evidence>
<feature type="domain" description="Mammalian cell entry C-terminal" evidence="4">
    <location>
        <begin position="124"/>
        <end position="342"/>
    </location>
</feature>
<keyword evidence="2" id="KW-0812">Transmembrane</keyword>
<dbReference type="STRING" id="1801.BRW64_16165"/>
<evidence type="ECO:0000259" key="3">
    <source>
        <dbReference type="Pfam" id="PF02470"/>
    </source>
</evidence>
<feature type="compositionally biased region" description="Pro residues" evidence="1">
    <location>
        <begin position="409"/>
        <end position="422"/>
    </location>
</feature>
<dbReference type="InterPro" id="IPR005693">
    <property type="entry name" value="Mce"/>
</dbReference>
<dbReference type="InterPro" id="IPR024516">
    <property type="entry name" value="Mce_C"/>
</dbReference>
<gene>
    <name evidence="5" type="ORF">BV510_09035</name>
    <name evidence="6" type="ORF">CRI78_18400</name>
</gene>
<evidence type="ECO:0000259" key="4">
    <source>
        <dbReference type="Pfam" id="PF11887"/>
    </source>
</evidence>
<name>A0A1Q4HBX5_9MYCO</name>
<dbReference type="EMBL" id="MIJD01000071">
    <property type="protein sequence ID" value="OPE54676.1"/>
    <property type="molecule type" value="Genomic_DNA"/>
</dbReference>
<dbReference type="NCBIfam" id="TIGR00996">
    <property type="entry name" value="Mtu_fam_mce"/>
    <property type="match status" value="1"/>
</dbReference>
<keyword evidence="2" id="KW-0472">Membrane</keyword>
<dbReference type="PANTHER" id="PTHR33371:SF19">
    <property type="entry name" value="MCE-FAMILY PROTEIN MCE4A"/>
    <property type="match status" value="1"/>
</dbReference>